<dbReference type="RefSeq" id="WP_147929854.1">
    <property type="nucleotide sequence ID" value="NZ_VOXD01000007.1"/>
</dbReference>
<evidence type="ECO:0000256" key="5">
    <source>
        <dbReference type="ARBA" id="ARBA00022755"/>
    </source>
</evidence>
<evidence type="ECO:0000256" key="11">
    <source>
        <dbReference type="ARBA" id="ARBA00023268"/>
    </source>
</evidence>
<dbReference type="InterPro" id="IPR020630">
    <property type="entry name" value="THF_DH/CycHdrlase_cat_dom"/>
</dbReference>
<organism evidence="15 16">
    <name type="scientific">Neolewinella aurantiaca</name>
    <dbReference type="NCBI Taxonomy" id="2602767"/>
    <lineage>
        <taxon>Bacteria</taxon>
        <taxon>Pseudomonadati</taxon>
        <taxon>Bacteroidota</taxon>
        <taxon>Saprospiria</taxon>
        <taxon>Saprospirales</taxon>
        <taxon>Lewinellaceae</taxon>
        <taxon>Neolewinella</taxon>
    </lineage>
</organism>
<evidence type="ECO:0000256" key="1">
    <source>
        <dbReference type="ARBA" id="ARBA00004777"/>
    </source>
</evidence>
<dbReference type="Pfam" id="PF02882">
    <property type="entry name" value="THF_DHG_CYH_C"/>
    <property type="match status" value="1"/>
</dbReference>
<evidence type="ECO:0000259" key="14">
    <source>
        <dbReference type="Pfam" id="PF02882"/>
    </source>
</evidence>
<dbReference type="Gene3D" id="3.40.50.720">
    <property type="entry name" value="NAD(P)-binding Rossmann-like Domain"/>
    <property type="match status" value="1"/>
</dbReference>
<comment type="catalytic activity">
    <reaction evidence="12">
        <text>(6R)-5,10-methylene-5,6,7,8-tetrahydrofolate + NADP(+) = (6R)-5,10-methenyltetrahydrofolate + NADPH</text>
        <dbReference type="Rhea" id="RHEA:22812"/>
        <dbReference type="ChEBI" id="CHEBI:15636"/>
        <dbReference type="ChEBI" id="CHEBI:57455"/>
        <dbReference type="ChEBI" id="CHEBI:57783"/>
        <dbReference type="ChEBI" id="CHEBI:58349"/>
        <dbReference type="EC" id="1.5.1.5"/>
    </reaction>
</comment>
<dbReference type="Proteomes" id="UP000321907">
    <property type="component" value="Unassembled WGS sequence"/>
</dbReference>
<keyword evidence="5 12" id="KW-0658">Purine biosynthesis</keyword>
<dbReference type="GO" id="GO:0004477">
    <property type="term" value="F:methenyltetrahydrofolate cyclohydrolase activity"/>
    <property type="evidence" value="ECO:0007669"/>
    <property type="project" value="UniProtKB-UniRule"/>
</dbReference>
<dbReference type="GO" id="GO:0006164">
    <property type="term" value="P:purine nucleotide biosynthetic process"/>
    <property type="evidence" value="ECO:0007669"/>
    <property type="project" value="UniProtKB-KW"/>
</dbReference>
<dbReference type="Pfam" id="PF00763">
    <property type="entry name" value="THF_DHG_CYH"/>
    <property type="match status" value="1"/>
</dbReference>
<comment type="similarity">
    <text evidence="12">Belongs to the tetrahydrofolate dehydrogenase/cyclohydrolase family.</text>
</comment>
<comment type="subunit">
    <text evidence="2 12">Homodimer.</text>
</comment>
<comment type="function">
    <text evidence="12">Catalyzes the oxidation of 5,10-methylenetetrahydrofolate to 5,10-methenyltetrahydrofolate and then the hydrolysis of 5,10-methenyltetrahydrofolate to 10-formyltetrahydrofolate.</text>
</comment>
<dbReference type="PANTHER" id="PTHR48099">
    <property type="entry name" value="C-1-TETRAHYDROFOLATE SYNTHASE, CYTOPLASMIC-RELATED"/>
    <property type="match status" value="1"/>
</dbReference>
<dbReference type="SUPFAM" id="SSF53223">
    <property type="entry name" value="Aminoacid dehydrogenase-like, N-terminal domain"/>
    <property type="match status" value="1"/>
</dbReference>
<keyword evidence="6 12" id="KW-0378">Hydrolase</keyword>
<comment type="caution">
    <text evidence="12">Lacks conserved residue(s) required for the propagation of feature annotation.</text>
</comment>
<dbReference type="Gene3D" id="3.40.50.10860">
    <property type="entry name" value="Leucine Dehydrogenase, chain A, domain 1"/>
    <property type="match status" value="1"/>
</dbReference>
<dbReference type="HAMAP" id="MF_01576">
    <property type="entry name" value="THF_DHG_CYH"/>
    <property type="match status" value="1"/>
</dbReference>
<keyword evidence="16" id="KW-1185">Reference proteome</keyword>
<dbReference type="GO" id="GO:0035999">
    <property type="term" value="P:tetrahydrofolate interconversion"/>
    <property type="evidence" value="ECO:0007669"/>
    <property type="project" value="UniProtKB-UniRule"/>
</dbReference>
<dbReference type="GO" id="GO:0005829">
    <property type="term" value="C:cytosol"/>
    <property type="evidence" value="ECO:0007669"/>
    <property type="project" value="TreeGrafter"/>
</dbReference>
<accession>A0A5C7FXU5</accession>
<keyword evidence="11 12" id="KW-0511">Multifunctional enzyme</keyword>
<dbReference type="PROSITE" id="PS00766">
    <property type="entry name" value="THF_DHG_CYH_1"/>
    <property type="match status" value="1"/>
</dbReference>
<dbReference type="EMBL" id="VOXD01000007">
    <property type="protein sequence ID" value="TXF90372.1"/>
    <property type="molecule type" value="Genomic_DNA"/>
</dbReference>
<comment type="caution">
    <text evidence="15">The sequence shown here is derived from an EMBL/GenBank/DDBJ whole genome shotgun (WGS) entry which is preliminary data.</text>
</comment>
<dbReference type="InterPro" id="IPR000672">
    <property type="entry name" value="THF_DH/CycHdrlase"/>
</dbReference>
<dbReference type="SUPFAM" id="SSF51735">
    <property type="entry name" value="NAD(P)-binding Rossmann-fold domains"/>
    <property type="match status" value="1"/>
</dbReference>
<comment type="pathway">
    <text evidence="1 12">One-carbon metabolism; tetrahydrofolate interconversion.</text>
</comment>
<evidence type="ECO:0000259" key="13">
    <source>
        <dbReference type="Pfam" id="PF00763"/>
    </source>
</evidence>
<dbReference type="PROSITE" id="PS00767">
    <property type="entry name" value="THF_DHG_CYH_2"/>
    <property type="match status" value="1"/>
</dbReference>
<dbReference type="EC" id="3.5.4.9" evidence="12"/>
<reference evidence="15 16" key="1">
    <citation type="submission" date="2019-08" db="EMBL/GenBank/DDBJ databases">
        <title>Lewinella sp. strain SSH13 Genome sequencing and assembly.</title>
        <authorList>
            <person name="Kim I."/>
        </authorList>
    </citation>
    <scope>NUCLEOTIDE SEQUENCE [LARGE SCALE GENOMIC DNA]</scope>
    <source>
        <strain evidence="15 16">SSH13</strain>
    </source>
</reference>
<feature type="binding site" evidence="12">
    <location>
        <position position="234"/>
    </location>
    <ligand>
        <name>NADP(+)</name>
        <dbReference type="ChEBI" id="CHEBI:58349"/>
    </ligand>
</feature>
<name>A0A5C7FXU5_9BACT</name>
<dbReference type="InterPro" id="IPR020867">
    <property type="entry name" value="THF_DH/CycHdrlase_CS"/>
</dbReference>
<dbReference type="EC" id="1.5.1.5" evidence="12"/>
<feature type="domain" description="Tetrahydrofolate dehydrogenase/cyclohydrolase NAD(P)-binding" evidence="14">
    <location>
        <begin position="138"/>
        <end position="288"/>
    </location>
</feature>
<dbReference type="InterPro" id="IPR020631">
    <property type="entry name" value="THF_DH/CycHdrlase_NAD-bd_dom"/>
</dbReference>
<keyword evidence="9 12" id="KW-0368">Histidine biosynthesis</keyword>
<dbReference type="InterPro" id="IPR036291">
    <property type="entry name" value="NAD(P)-bd_dom_sf"/>
</dbReference>
<keyword evidence="8 12" id="KW-0560">Oxidoreductase</keyword>
<dbReference type="PANTHER" id="PTHR48099:SF5">
    <property type="entry name" value="C-1-TETRAHYDROFOLATE SYNTHASE, CYTOPLASMIC"/>
    <property type="match status" value="1"/>
</dbReference>
<dbReference type="FunFam" id="3.40.50.720:FF:000189">
    <property type="entry name" value="Bifunctional protein FolD"/>
    <property type="match status" value="1"/>
</dbReference>
<dbReference type="InterPro" id="IPR046346">
    <property type="entry name" value="Aminoacid_DH-like_N_sf"/>
</dbReference>
<evidence type="ECO:0000256" key="2">
    <source>
        <dbReference type="ARBA" id="ARBA00011738"/>
    </source>
</evidence>
<dbReference type="AlphaFoldDB" id="A0A5C7FXU5"/>
<dbReference type="FunFam" id="3.40.50.10860:FF:000005">
    <property type="entry name" value="C-1-tetrahydrofolate synthase, cytoplasmic, putative"/>
    <property type="match status" value="1"/>
</dbReference>
<comment type="catalytic activity">
    <reaction evidence="12">
        <text>(6R)-5,10-methenyltetrahydrofolate + H2O = (6R)-10-formyltetrahydrofolate + H(+)</text>
        <dbReference type="Rhea" id="RHEA:23700"/>
        <dbReference type="ChEBI" id="CHEBI:15377"/>
        <dbReference type="ChEBI" id="CHEBI:15378"/>
        <dbReference type="ChEBI" id="CHEBI:57455"/>
        <dbReference type="ChEBI" id="CHEBI:195366"/>
        <dbReference type="EC" id="3.5.4.9"/>
    </reaction>
</comment>
<dbReference type="UniPathway" id="UPA00193"/>
<dbReference type="OrthoDB" id="9803580at2"/>
<evidence type="ECO:0000256" key="3">
    <source>
        <dbReference type="ARBA" id="ARBA00022563"/>
    </source>
</evidence>
<evidence type="ECO:0000256" key="4">
    <source>
        <dbReference type="ARBA" id="ARBA00022605"/>
    </source>
</evidence>
<keyword evidence="3 12" id="KW-0554">One-carbon metabolism</keyword>
<evidence type="ECO:0000256" key="7">
    <source>
        <dbReference type="ARBA" id="ARBA00022857"/>
    </source>
</evidence>
<keyword evidence="7 12" id="KW-0521">NADP</keyword>
<sequence>MKVLDGKALAATIKEELKQEVDTIRLAGGKIPHLAAVLVGEDPASQVYVRNKVKSCEMVGFQSSLIRRPAEITQTELLEIVDELNKNPDIDGFIVQLPLPKHLDENTINLAIDPKKDVDGFTPVNIGMMTLGLPSYLPATPNGIVTMLDRYGIETSGKEVVVLGRSNIVGTPMTILLSRKGNPGNATVTMCHSRTKDLAFHTKRADILIAAIGIPEMVTADMVKEGAVIIDVGINRVEDASRKRGYRLCGDVDYAGLEGKVAAMTPVPGGVGPMTIVSLMMNTLAASKR</sequence>
<evidence type="ECO:0000256" key="12">
    <source>
        <dbReference type="HAMAP-Rule" id="MF_01576"/>
    </source>
</evidence>
<feature type="domain" description="Tetrahydrofolate dehydrogenase/cyclohydrolase catalytic" evidence="13">
    <location>
        <begin position="4"/>
        <end position="119"/>
    </location>
</feature>
<evidence type="ECO:0000256" key="6">
    <source>
        <dbReference type="ARBA" id="ARBA00022801"/>
    </source>
</evidence>
<protein>
    <recommendedName>
        <fullName evidence="12">Bifunctional protein FolD</fullName>
    </recommendedName>
    <domain>
        <recommendedName>
            <fullName evidence="12">Methylenetetrahydrofolate dehydrogenase</fullName>
            <ecNumber evidence="12">1.5.1.5</ecNumber>
        </recommendedName>
    </domain>
    <domain>
        <recommendedName>
            <fullName evidence="12">Methenyltetrahydrofolate cyclohydrolase</fullName>
            <ecNumber evidence="12">3.5.4.9</ecNumber>
        </recommendedName>
    </domain>
</protein>
<evidence type="ECO:0000313" key="16">
    <source>
        <dbReference type="Proteomes" id="UP000321907"/>
    </source>
</evidence>
<dbReference type="GO" id="GO:0009086">
    <property type="term" value="P:methionine biosynthetic process"/>
    <property type="evidence" value="ECO:0007669"/>
    <property type="project" value="UniProtKB-KW"/>
</dbReference>
<evidence type="ECO:0000313" key="15">
    <source>
        <dbReference type="EMBL" id="TXF90372.1"/>
    </source>
</evidence>
<evidence type="ECO:0000256" key="10">
    <source>
        <dbReference type="ARBA" id="ARBA00023167"/>
    </source>
</evidence>
<keyword evidence="10 12" id="KW-0486">Methionine biosynthesis</keyword>
<gene>
    <name evidence="12" type="primary">folD</name>
    <name evidence="15" type="ORF">FUA23_06165</name>
</gene>
<dbReference type="CDD" id="cd01080">
    <property type="entry name" value="NAD_bind_m-THF_DH_Cyclohyd"/>
    <property type="match status" value="1"/>
</dbReference>
<evidence type="ECO:0000256" key="8">
    <source>
        <dbReference type="ARBA" id="ARBA00023002"/>
    </source>
</evidence>
<proteinExistence type="inferred from homology"/>
<dbReference type="GO" id="GO:0000105">
    <property type="term" value="P:L-histidine biosynthetic process"/>
    <property type="evidence" value="ECO:0007669"/>
    <property type="project" value="UniProtKB-KW"/>
</dbReference>
<dbReference type="GO" id="GO:0004488">
    <property type="term" value="F:methylenetetrahydrofolate dehydrogenase (NADP+) activity"/>
    <property type="evidence" value="ECO:0007669"/>
    <property type="project" value="UniProtKB-UniRule"/>
</dbReference>
<feature type="binding site" evidence="12">
    <location>
        <begin position="164"/>
        <end position="166"/>
    </location>
    <ligand>
        <name>NADP(+)</name>
        <dbReference type="ChEBI" id="CHEBI:58349"/>
    </ligand>
</feature>
<evidence type="ECO:0000256" key="9">
    <source>
        <dbReference type="ARBA" id="ARBA00023102"/>
    </source>
</evidence>
<dbReference type="PRINTS" id="PR00085">
    <property type="entry name" value="THFDHDRGNASE"/>
</dbReference>
<keyword evidence="4 12" id="KW-0028">Amino-acid biosynthesis</keyword>